<name>Q23K49_TETTS</name>
<keyword evidence="3" id="KW-1185">Reference proteome</keyword>
<reference evidence="3" key="1">
    <citation type="journal article" date="2006" name="PLoS Biol.">
        <title>Macronuclear genome sequence of the ciliate Tetrahymena thermophila, a model eukaryote.</title>
        <authorList>
            <person name="Eisen J.A."/>
            <person name="Coyne R.S."/>
            <person name="Wu M."/>
            <person name="Wu D."/>
            <person name="Thiagarajan M."/>
            <person name="Wortman J.R."/>
            <person name="Badger J.H."/>
            <person name="Ren Q."/>
            <person name="Amedeo P."/>
            <person name="Jones K.M."/>
            <person name="Tallon L.J."/>
            <person name="Delcher A.L."/>
            <person name="Salzberg S.L."/>
            <person name="Silva J.C."/>
            <person name="Haas B.J."/>
            <person name="Majoros W.H."/>
            <person name="Farzad M."/>
            <person name="Carlton J.M."/>
            <person name="Smith R.K. Jr."/>
            <person name="Garg J."/>
            <person name="Pearlman R.E."/>
            <person name="Karrer K.M."/>
            <person name="Sun L."/>
            <person name="Manning G."/>
            <person name="Elde N.C."/>
            <person name="Turkewitz A.P."/>
            <person name="Asai D.J."/>
            <person name="Wilkes D.E."/>
            <person name="Wang Y."/>
            <person name="Cai H."/>
            <person name="Collins K."/>
            <person name="Stewart B.A."/>
            <person name="Lee S.R."/>
            <person name="Wilamowska K."/>
            <person name="Weinberg Z."/>
            <person name="Ruzzo W.L."/>
            <person name="Wloga D."/>
            <person name="Gaertig J."/>
            <person name="Frankel J."/>
            <person name="Tsao C.-C."/>
            <person name="Gorovsky M.A."/>
            <person name="Keeling P.J."/>
            <person name="Waller R.F."/>
            <person name="Patron N.J."/>
            <person name="Cherry J.M."/>
            <person name="Stover N.A."/>
            <person name="Krieger C.J."/>
            <person name="del Toro C."/>
            <person name="Ryder H.F."/>
            <person name="Williamson S.C."/>
            <person name="Barbeau R.A."/>
            <person name="Hamilton E.P."/>
            <person name="Orias E."/>
        </authorList>
    </citation>
    <scope>NUCLEOTIDE SEQUENCE [LARGE SCALE GENOMIC DNA]</scope>
    <source>
        <strain evidence="3">SB210</strain>
    </source>
</reference>
<organism evidence="2 3">
    <name type="scientific">Tetrahymena thermophila (strain SB210)</name>
    <dbReference type="NCBI Taxonomy" id="312017"/>
    <lineage>
        <taxon>Eukaryota</taxon>
        <taxon>Sar</taxon>
        <taxon>Alveolata</taxon>
        <taxon>Ciliophora</taxon>
        <taxon>Intramacronucleata</taxon>
        <taxon>Oligohymenophorea</taxon>
        <taxon>Hymenostomatida</taxon>
        <taxon>Tetrahymenina</taxon>
        <taxon>Tetrahymenidae</taxon>
        <taxon>Tetrahymena</taxon>
    </lineage>
</organism>
<evidence type="ECO:0000313" key="2">
    <source>
        <dbReference type="EMBL" id="EAR96994.2"/>
    </source>
</evidence>
<feature type="region of interest" description="Disordered" evidence="1">
    <location>
        <begin position="311"/>
        <end position="354"/>
    </location>
</feature>
<feature type="region of interest" description="Disordered" evidence="1">
    <location>
        <begin position="250"/>
        <end position="270"/>
    </location>
</feature>
<accession>Q23K49</accession>
<dbReference type="GeneID" id="7830577"/>
<dbReference type="EMBL" id="GG662673">
    <property type="protein sequence ID" value="EAR96994.2"/>
    <property type="molecule type" value="Genomic_DNA"/>
</dbReference>
<dbReference type="AlphaFoldDB" id="Q23K49"/>
<feature type="compositionally biased region" description="Polar residues" evidence="1">
    <location>
        <begin position="334"/>
        <end position="351"/>
    </location>
</feature>
<dbReference type="InParanoid" id="Q23K49"/>
<sequence>MISDVYKQIYSGAATSSKQKESAIMSNLKKVQNEICAEILQKLHEPTRKRTLSKTPEKKTIEAIRKSLNVDSQNHKINSQNQIDSSPKDINNLKPCAISSASYATNFSKTPQAQKLQKISFSLSNRSQSPQYLSLDKTRAKAVSNAFLSEIKNNFSKEGNYKQGYYGNIPQSPLSPIKVQEEEHNNHTDLTKEQMKLFYEQEKKKNQQQLDNMVQSNQQILQSHLDEINKFFVQDSDDFLSLSILPANENSKSNQQFDSRLTTSESQGEYQKTLNNGQNLSQQLHKLIQQTESPQYNSPLKLKQELNTDKKYDLSKEKSSKTQQNFVSFRRNSKSPISRNSQQRNSKSPVYSSNNKNIQQQISQQKLIQPGQQNIRSKQVSFSQDIFVVEKQSIPKTQDDDSISLNQNVFEKSSLELKKQYEQHLKTNPADQQQKAEFEELLSLIKKEKSIILNEIKYLIEQKNKYKYLYNEQLQKNSQEEQQTKQNQDMTKTQAFKKIMNYLDNTSYNTGNFVKVQQSKDQLDQIISTIKNKDEVIHVQKLVINKLLNQLSQK</sequence>
<dbReference type="RefSeq" id="XP_001017239.2">
    <property type="nucleotide sequence ID" value="XM_001017239.2"/>
</dbReference>
<dbReference type="Proteomes" id="UP000009168">
    <property type="component" value="Unassembled WGS sequence"/>
</dbReference>
<evidence type="ECO:0000256" key="1">
    <source>
        <dbReference type="SAM" id="MobiDB-lite"/>
    </source>
</evidence>
<evidence type="ECO:0000313" key="3">
    <source>
        <dbReference type="Proteomes" id="UP000009168"/>
    </source>
</evidence>
<proteinExistence type="predicted"/>
<dbReference type="KEGG" id="tet:TTHERM_00195850"/>
<dbReference type="HOGENOM" id="CLU_266930_0_0_1"/>
<feature type="compositionally biased region" description="Basic and acidic residues" evidence="1">
    <location>
        <begin position="311"/>
        <end position="320"/>
    </location>
</feature>
<gene>
    <name evidence="2" type="ORF">TTHERM_00195850</name>
</gene>
<protein>
    <submittedName>
        <fullName evidence="2">Uncharacterized protein</fullName>
    </submittedName>
</protein>